<evidence type="ECO:0000313" key="1">
    <source>
        <dbReference type="EMBL" id="AML51073.1"/>
    </source>
</evidence>
<gene>
    <name evidence="1" type="ORF">RC74_07115</name>
</gene>
<proteinExistence type="predicted"/>
<reference evidence="1 2" key="1">
    <citation type="submission" date="2016-02" db="EMBL/GenBank/DDBJ databases">
        <title>Complete genome sequence of Halocynthiibacter arcticus PAMC 20958t from arctic marine sediment.</title>
        <authorList>
            <person name="Lee Y.M."/>
            <person name="Baek K."/>
            <person name="Lee H.K."/>
            <person name="Shin S.C."/>
        </authorList>
    </citation>
    <scope>NUCLEOTIDE SEQUENCE [LARGE SCALE GENOMIC DNA]</scope>
    <source>
        <strain evidence="1">PAMC 20958</strain>
    </source>
</reference>
<sequence>MTRGEVIRILGRVPNGYTATSDTFATHVCSEKVDADDEWSILIEFGHDKRVQSINFASPSY</sequence>
<dbReference type="AlphaFoldDB" id="A0A126UYD5"/>
<keyword evidence="2" id="KW-1185">Reference proteome</keyword>
<dbReference type="RefSeq" id="WP_039002284.1">
    <property type="nucleotide sequence ID" value="NZ_CP014327.1"/>
</dbReference>
<dbReference type="EMBL" id="CP014327">
    <property type="protein sequence ID" value="AML51073.1"/>
    <property type="molecule type" value="Genomic_DNA"/>
</dbReference>
<organism evidence="1 2">
    <name type="scientific">Falsihalocynthiibacter arcticus</name>
    <dbReference type="NCBI Taxonomy" id="1579316"/>
    <lineage>
        <taxon>Bacteria</taxon>
        <taxon>Pseudomonadati</taxon>
        <taxon>Pseudomonadota</taxon>
        <taxon>Alphaproteobacteria</taxon>
        <taxon>Rhodobacterales</taxon>
        <taxon>Roseobacteraceae</taxon>
        <taxon>Falsihalocynthiibacter</taxon>
    </lineage>
</organism>
<dbReference type="Proteomes" id="UP000070371">
    <property type="component" value="Chromosome"/>
</dbReference>
<name>A0A126UYD5_9RHOB</name>
<protein>
    <submittedName>
        <fullName evidence="1">Uncharacterized protein</fullName>
    </submittedName>
</protein>
<dbReference type="STRING" id="1579316.RC74_07115"/>
<dbReference type="KEGG" id="hat:RC74_07115"/>
<evidence type="ECO:0000313" key="2">
    <source>
        <dbReference type="Proteomes" id="UP000070371"/>
    </source>
</evidence>
<accession>A0A126UYD5</accession>